<dbReference type="KEGG" id="tsu:Tresu_1793"/>
<dbReference type="PANTHER" id="PTHR43114">
    <property type="entry name" value="ADENINE DEAMINASE"/>
    <property type="match status" value="1"/>
</dbReference>
<comment type="cofactor">
    <cofactor evidence="1">
        <name>Zn(2+)</name>
        <dbReference type="ChEBI" id="CHEBI:29105"/>
    </cofactor>
</comment>
<evidence type="ECO:0000256" key="5">
    <source>
        <dbReference type="ARBA" id="ARBA00022833"/>
    </source>
</evidence>
<dbReference type="HOGENOM" id="CLU_039228_7_1_12"/>
<evidence type="ECO:0000259" key="6">
    <source>
        <dbReference type="Pfam" id="PF00962"/>
    </source>
</evidence>
<sequence length="348" mass="40091">MKKEEFYDLLESIPKAELHVHEEAVLSRETVKKVYKRNFNQDMSDEEFNSLFEYDDLTGFLSSFIKIQSYFTNINDFEYMFKDFEAYLNKNNIIYCETFFSPTSHLKKGWSFHDMISIVQKNIERIKENSGRTVKLIVDVSRSFGVENAMKNLDLVLAEKNPYIVGIGLGGDEKKGPAAEYKDVFVKAKENGLHVVTHAGESCGVFSMKDSLELCKAERLGHGIAAAQDADFMKYLAENKIPLEVCPTSNIFILKEFNGDMKNHPVKKLYDAGVFVTLNTDDPTFFKVSLIDEYWNIYKDQNFSLDEIKEIIKNGYKAAFISKEEKDDYCKNVDSAWDAWFKKHPDAN</sequence>
<dbReference type="OrthoDB" id="9779574at2"/>
<keyword evidence="3" id="KW-0479">Metal-binding</keyword>
<accession>F2NVV7</accession>
<evidence type="ECO:0000313" key="7">
    <source>
        <dbReference type="EMBL" id="AEB14684.1"/>
    </source>
</evidence>
<dbReference type="NCBIfam" id="TIGR01430">
    <property type="entry name" value="aden_deam"/>
    <property type="match status" value="1"/>
</dbReference>
<evidence type="ECO:0000256" key="3">
    <source>
        <dbReference type="ARBA" id="ARBA00022723"/>
    </source>
</evidence>
<reference evidence="8" key="2">
    <citation type="submission" date="2011-04" db="EMBL/GenBank/DDBJ databases">
        <title>The complete genome of chromosome of Treponema succinifaciens DSM 2489.</title>
        <authorList>
            <person name="Lucas S."/>
            <person name="Copeland A."/>
            <person name="Lapidus A."/>
            <person name="Bruce D."/>
            <person name="Goodwin L."/>
            <person name="Pitluck S."/>
            <person name="Peters L."/>
            <person name="Kyrpides N."/>
            <person name="Mavromatis K."/>
            <person name="Ivanova N."/>
            <person name="Ovchinnikova G."/>
            <person name="Teshima H."/>
            <person name="Detter J.C."/>
            <person name="Tapia R."/>
            <person name="Han C."/>
            <person name="Land M."/>
            <person name="Hauser L."/>
            <person name="Markowitz V."/>
            <person name="Cheng J.-F."/>
            <person name="Hugenholtz P."/>
            <person name="Woyke T."/>
            <person name="Wu D."/>
            <person name="Gronow S."/>
            <person name="Wellnitz S."/>
            <person name="Brambilla E."/>
            <person name="Klenk H.-P."/>
            <person name="Eisen J.A."/>
        </authorList>
    </citation>
    <scope>NUCLEOTIDE SEQUENCE [LARGE SCALE GENOMIC DNA]</scope>
    <source>
        <strain evidence="8">ATCC 33096 / DSM 2489 / 6091</strain>
    </source>
</reference>
<organism evidence="7 8">
    <name type="scientific">Treponema succinifaciens (strain ATCC 33096 / DSM 2489 / 6091)</name>
    <dbReference type="NCBI Taxonomy" id="869209"/>
    <lineage>
        <taxon>Bacteria</taxon>
        <taxon>Pseudomonadati</taxon>
        <taxon>Spirochaetota</taxon>
        <taxon>Spirochaetia</taxon>
        <taxon>Spirochaetales</taxon>
        <taxon>Treponemataceae</taxon>
        <taxon>Treponema</taxon>
    </lineage>
</organism>
<evidence type="ECO:0000256" key="4">
    <source>
        <dbReference type="ARBA" id="ARBA00022801"/>
    </source>
</evidence>
<keyword evidence="5" id="KW-0862">Zinc</keyword>
<evidence type="ECO:0000256" key="2">
    <source>
        <dbReference type="ARBA" id="ARBA00006676"/>
    </source>
</evidence>
<proteinExistence type="inferred from homology"/>
<gene>
    <name evidence="7" type="ordered locus">Tresu_1793</name>
</gene>
<dbReference type="InterPro" id="IPR006330">
    <property type="entry name" value="Ado/ade_deaminase"/>
</dbReference>
<evidence type="ECO:0000313" key="8">
    <source>
        <dbReference type="Proteomes" id="UP000006852"/>
    </source>
</evidence>
<dbReference type="Proteomes" id="UP000006852">
    <property type="component" value="Chromosome"/>
</dbReference>
<dbReference type="eggNOG" id="COG1816">
    <property type="taxonomic scope" value="Bacteria"/>
</dbReference>
<keyword evidence="4 7" id="KW-0378">Hydrolase</keyword>
<dbReference type="EC" id="3.5.4.4" evidence="7"/>
<keyword evidence="8" id="KW-1185">Reference proteome</keyword>
<feature type="domain" description="Adenosine deaminase" evidence="6">
    <location>
        <begin position="14"/>
        <end position="334"/>
    </location>
</feature>
<dbReference type="EMBL" id="CP002631">
    <property type="protein sequence ID" value="AEB14684.1"/>
    <property type="molecule type" value="Genomic_DNA"/>
</dbReference>
<name>F2NVV7_TRES6</name>
<dbReference type="Pfam" id="PF00962">
    <property type="entry name" value="A_deaminase"/>
    <property type="match status" value="1"/>
</dbReference>
<dbReference type="SUPFAM" id="SSF51556">
    <property type="entry name" value="Metallo-dependent hydrolases"/>
    <property type="match status" value="1"/>
</dbReference>
<dbReference type="Gene3D" id="3.20.20.140">
    <property type="entry name" value="Metal-dependent hydrolases"/>
    <property type="match status" value="1"/>
</dbReference>
<dbReference type="PANTHER" id="PTHR43114:SF6">
    <property type="entry name" value="ADENINE DEAMINASE"/>
    <property type="match status" value="1"/>
</dbReference>
<dbReference type="InterPro" id="IPR001365">
    <property type="entry name" value="A_deaminase_dom"/>
</dbReference>
<protein>
    <submittedName>
        <fullName evidence="7">Adenosine deaminase</fullName>
        <ecNumber evidence="7">3.5.4.4</ecNumber>
    </submittedName>
</protein>
<dbReference type="GO" id="GO:0016814">
    <property type="term" value="F:hydrolase activity, acting on carbon-nitrogen (but not peptide) bonds, in cyclic amidines"/>
    <property type="evidence" value="ECO:0007669"/>
    <property type="project" value="UniProtKB-ARBA"/>
</dbReference>
<evidence type="ECO:0000256" key="1">
    <source>
        <dbReference type="ARBA" id="ARBA00001947"/>
    </source>
</evidence>
<dbReference type="GO" id="GO:0046872">
    <property type="term" value="F:metal ion binding"/>
    <property type="evidence" value="ECO:0007669"/>
    <property type="project" value="UniProtKB-KW"/>
</dbReference>
<dbReference type="STRING" id="869209.Tresu_1793"/>
<dbReference type="RefSeq" id="WP_013701965.1">
    <property type="nucleotide sequence ID" value="NC_015385.1"/>
</dbReference>
<dbReference type="GO" id="GO:0019239">
    <property type="term" value="F:deaminase activity"/>
    <property type="evidence" value="ECO:0007669"/>
    <property type="project" value="InterPro"/>
</dbReference>
<reference evidence="7 8" key="1">
    <citation type="journal article" date="2011" name="Stand. Genomic Sci.">
        <title>Complete genome sequence of Treponema succinifaciens type strain (6091).</title>
        <authorList>
            <person name="Han C."/>
            <person name="Gronow S."/>
            <person name="Teshima H."/>
            <person name="Lapidus A."/>
            <person name="Nolan M."/>
            <person name="Lucas S."/>
            <person name="Hammon N."/>
            <person name="Deshpande S."/>
            <person name="Cheng J.F."/>
            <person name="Zeytun A."/>
            <person name="Tapia R."/>
            <person name="Goodwin L."/>
            <person name="Pitluck S."/>
            <person name="Liolios K."/>
            <person name="Pagani I."/>
            <person name="Ivanova N."/>
            <person name="Mavromatis K."/>
            <person name="Mikhailova N."/>
            <person name="Huntemann M."/>
            <person name="Pati A."/>
            <person name="Chen A."/>
            <person name="Palaniappan K."/>
            <person name="Land M."/>
            <person name="Hauser L."/>
            <person name="Brambilla E.M."/>
            <person name="Rohde M."/>
            <person name="Goker M."/>
            <person name="Woyke T."/>
            <person name="Bristow J."/>
            <person name="Eisen J.A."/>
            <person name="Markowitz V."/>
            <person name="Hugenholtz P."/>
            <person name="Kyrpides N.C."/>
            <person name="Klenk H.P."/>
            <person name="Detter J.C."/>
        </authorList>
    </citation>
    <scope>NUCLEOTIDE SEQUENCE [LARGE SCALE GENOMIC DNA]</scope>
    <source>
        <strain evidence="8">ATCC 33096 / DSM 2489 / 6091</strain>
    </source>
</reference>
<dbReference type="InterPro" id="IPR032466">
    <property type="entry name" value="Metal_Hydrolase"/>
</dbReference>
<dbReference type="AlphaFoldDB" id="F2NVV7"/>
<dbReference type="GeneID" id="302998933"/>
<comment type="similarity">
    <text evidence="2">Belongs to the metallo-dependent hydrolases superfamily. Adenosine and AMP deaminases family.</text>
</comment>